<dbReference type="GO" id="GO:0003677">
    <property type="term" value="F:DNA binding"/>
    <property type="evidence" value="ECO:0007669"/>
    <property type="project" value="InterPro"/>
</dbReference>
<organism evidence="7">
    <name type="scientific">marine sediment metagenome</name>
    <dbReference type="NCBI Taxonomy" id="412755"/>
    <lineage>
        <taxon>unclassified sequences</taxon>
        <taxon>metagenomes</taxon>
        <taxon>ecological metagenomes</taxon>
    </lineage>
</organism>
<evidence type="ECO:0000256" key="4">
    <source>
        <dbReference type="ARBA" id="ARBA00023172"/>
    </source>
</evidence>
<comment type="similarity">
    <text evidence="1">Belongs to the ATP-dependent DNA ligase family.</text>
</comment>
<dbReference type="GO" id="GO:0006310">
    <property type="term" value="P:DNA recombination"/>
    <property type="evidence" value="ECO:0007669"/>
    <property type="project" value="UniProtKB-KW"/>
</dbReference>
<dbReference type="GO" id="GO:0003910">
    <property type="term" value="F:DNA ligase (ATP) activity"/>
    <property type="evidence" value="ECO:0007669"/>
    <property type="project" value="InterPro"/>
</dbReference>
<accession>X1QTS7</accession>
<dbReference type="InterPro" id="IPR012308">
    <property type="entry name" value="DNA_ligase_ATP-dep_N"/>
</dbReference>
<evidence type="ECO:0000256" key="5">
    <source>
        <dbReference type="ARBA" id="ARBA00023204"/>
    </source>
</evidence>
<dbReference type="AlphaFoldDB" id="X1QTS7"/>
<comment type="caution">
    <text evidence="7">The sequence shown here is derived from an EMBL/GenBank/DDBJ whole genome shotgun (WGS) entry which is preliminary data.</text>
</comment>
<evidence type="ECO:0000256" key="2">
    <source>
        <dbReference type="ARBA" id="ARBA00022598"/>
    </source>
</evidence>
<dbReference type="Pfam" id="PF04675">
    <property type="entry name" value="DNA_ligase_A_N"/>
    <property type="match status" value="1"/>
</dbReference>
<dbReference type="PANTHER" id="PTHR45674:SF4">
    <property type="entry name" value="DNA LIGASE 1"/>
    <property type="match status" value="1"/>
</dbReference>
<keyword evidence="3" id="KW-0227">DNA damage</keyword>
<feature type="non-terminal residue" evidence="7">
    <location>
        <position position="153"/>
    </location>
</feature>
<feature type="domain" description="DNA ligase ATP-dependent N-terminal" evidence="6">
    <location>
        <begin position="11"/>
        <end position="152"/>
    </location>
</feature>
<evidence type="ECO:0000256" key="3">
    <source>
        <dbReference type="ARBA" id="ARBA00022763"/>
    </source>
</evidence>
<evidence type="ECO:0000259" key="6">
    <source>
        <dbReference type="Pfam" id="PF04675"/>
    </source>
</evidence>
<name>X1QTS7_9ZZZZ</name>
<keyword evidence="4" id="KW-0233">DNA recombination</keyword>
<dbReference type="GO" id="GO:0006273">
    <property type="term" value="P:lagging strand elongation"/>
    <property type="evidence" value="ECO:0007669"/>
    <property type="project" value="TreeGrafter"/>
</dbReference>
<keyword evidence="2" id="KW-0436">Ligase</keyword>
<evidence type="ECO:0000256" key="1">
    <source>
        <dbReference type="ARBA" id="ARBA00007572"/>
    </source>
</evidence>
<gene>
    <name evidence="7" type="ORF">S06H3_55552</name>
</gene>
<sequence length="153" mass="16799">MGICATIVVMKFSKLAEFFSKIETTASRNEITAILAELLKESSKDEIDKICYLSLGRLAPLYEGIEFNLAEKMLIQVLSLAYDADPDKVKKLNAEKGDLGEVVEELGSKFKVRVSKLSVVQVYDELRKVAEVSGAGSQERKIHGMAGLLKSLG</sequence>
<dbReference type="EMBL" id="BARV01035622">
    <property type="protein sequence ID" value="GAI58216.1"/>
    <property type="molecule type" value="Genomic_DNA"/>
</dbReference>
<evidence type="ECO:0000313" key="7">
    <source>
        <dbReference type="EMBL" id="GAI58216.1"/>
    </source>
</evidence>
<dbReference type="InterPro" id="IPR036599">
    <property type="entry name" value="DNA_ligase_N_sf"/>
</dbReference>
<dbReference type="Gene3D" id="1.10.3260.10">
    <property type="entry name" value="DNA ligase, ATP-dependent, N-terminal domain"/>
    <property type="match status" value="1"/>
</dbReference>
<dbReference type="InterPro" id="IPR050191">
    <property type="entry name" value="ATP-dep_DNA_ligase"/>
</dbReference>
<protein>
    <recommendedName>
        <fullName evidence="6">DNA ligase ATP-dependent N-terminal domain-containing protein</fullName>
    </recommendedName>
</protein>
<keyword evidence="5" id="KW-0234">DNA repair</keyword>
<dbReference type="GO" id="GO:0006281">
    <property type="term" value="P:DNA repair"/>
    <property type="evidence" value="ECO:0007669"/>
    <property type="project" value="UniProtKB-KW"/>
</dbReference>
<reference evidence="7" key="1">
    <citation type="journal article" date="2014" name="Front. Microbiol.">
        <title>High frequency of phylogenetically diverse reductive dehalogenase-homologous genes in deep subseafloor sedimentary metagenomes.</title>
        <authorList>
            <person name="Kawai M."/>
            <person name="Futagami T."/>
            <person name="Toyoda A."/>
            <person name="Takaki Y."/>
            <person name="Nishi S."/>
            <person name="Hori S."/>
            <person name="Arai W."/>
            <person name="Tsubouchi T."/>
            <person name="Morono Y."/>
            <person name="Uchiyama I."/>
            <person name="Ito T."/>
            <person name="Fujiyama A."/>
            <person name="Inagaki F."/>
            <person name="Takami H."/>
        </authorList>
    </citation>
    <scope>NUCLEOTIDE SEQUENCE</scope>
    <source>
        <strain evidence="7">Expedition CK06-06</strain>
    </source>
</reference>
<proteinExistence type="inferred from homology"/>
<dbReference type="SUPFAM" id="SSF117018">
    <property type="entry name" value="ATP-dependent DNA ligase DNA-binding domain"/>
    <property type="match status" value="1"/>
</dbReference>
<dbReference type="PANTHER" id="PTHR45674">
    <property type="entry name" value="DNA LIGASE 1/3 FAMILY MEMBER"/>
    <property type="match status" value="1"/>
</dbReference>